<dbReference type="Proteomes" id="UP000582659">
    <property type="component" value="Unassembled WGS sequence"/>
</dbReference>
<evidence type="ECO:0000313" key="2">
    <source>
        <dbReference type="Proteomes" id="UP000095284"/>
    </source>
</evidence>
<dbReference type="Proteomes" id="UP000095284">
    <property type="component" value="Unplaced"/>
</dbReference>
<evidence type="ECO:0000313" key="3">
    <source>
        <dbReference type="Proteomes" id="UP000659654"/>
    </source>
</evidence>
<evidence type="ECO:0000313" key="4">
    <source>
        <dbReference type="WBParaSite" id="BXY_1073500.1"/>
    </source>
</evidence>
<proteinExistence type="predicted"/>
<dbReference type="eggNOG" id="KOG4435">
    <property type="taxonomic scope" value="Eukaryota"/>
</dbReference>
<dbReference type="WBParaSite" id="BXY_1073500.1">
    <property type="protein sequence ID" value="BXY_1073500.1"/>
    <property type="gene ID" value="BXY_1073500"/>
</dbReference>
<reference evidence="4" key="1">
    <citation type="submission" date="2016-11" db="UniProtKB">
        <authorList>
            <consortium name="WormBaseParasite"/>
        </authorList>
    </citation>
    <scope>IDENTIFICATION</scope>
</reference>
<accession>A0A1I7SCI3</accession>
<name>A0A1I7SCI3_BURXY</name>
<reference evidence="1" key="2">
    <citation type="submission" date="2020-09" db="EMBL/GenBank/DDBJ databases">
        <authorList>
            <person name="Kikuchi T."/>
        </authorList>
    </citation>
    <scope>NUCLEOTIDE SEQUENCE</scope>
    <source>
        <strain evidence="1">Ka4C1</strain>
    </source>
</reference>
<dbReference type="EMBL" id="CAJFDI010000002">
    <property type="protein sequence ID" value="CAD5214070.1"/>
    <property type="molecule type" value="Genomic_DNA"/>
</dbReference>
<dbReference type="Proteomes" id="UP000659654">
    <property type="component" value="Unassembled WGS sequence"/>
</dbReference>
<dbReference type="SMR" id="A0A1I7SCI3"/>
<sequence>MATKVVNFGKTLWNHKKKVIFFSGLAAWGGSYVNELLNEQKVRTKFARLAADFGEEKVSTDYQPIKVFVFVDKSDPNSFKNLAAFNKNVLPLLTLAGLDIYMEKASDRKELEDLSRSADVRNCGGILVVGSEKYSAPAVLNGLIVDGFHERARAVFGVFDPVEKDDVPALCEKAIRIIKGIKKDQRVYRTKVYGDDRDDIKVDYRLGDITFGWYDYIAERQSKFWIFGGLADRIAATWYFLKNYPEPLECHVRQVAYCSGCRRCISEAKAKKTVADKRKGFWSRWIGRREQPGDALKRQYLNVLNENCGKETEMDMSLLDLSIQNVQNGARGQLELKSVDPATGRFNAIKTAWKELSNKTSESPFKTDLTANKLVIELKPKFEQEEDQRSPFPEILANSQSVSLLKPKETSKNISRIVVENVSNIVQVF</sequence>
<dbReference type="OrthoDB" id="9979394at2759"/>
<organism evidence="2 4">
    <name type="scientific">Bursaphelenchus xylophilus</name>
    <name type="common">Pinewood nematode worm</name>
    <name type="synonym">Aphelenchoides xylophilus</name>
    <dbReference type="NCBI Taxonomy" id="6326"/>
    <lineage>
        <taxon>Eukaryota</taxon>
        <taxon>Metazoa</taxon>
        <taxon>Ecdysozoa</taxon>
        <taxon>Nematoda</taxon>
        <taxon>Chromadorea</taxon>
        <taxon>Rhabditida</taxon>
        <taxon>Tylenchina</taxon>
        <taxon>Tylenchomorpha</taxon>
        <taxon>Aphelenchoidea</taxon>
        <taxon>Aphelenchoididae</taxon>
        <taxon>Bursaphelenchus</taxon>
    </lineage>
</organism>
<keyword evidence="3" id="KW-1185">Reference proteome</keyword>
<gene>
    <name evidence="1" type="ORF">BXYJ_LOCUS3346</name>
</gene>
<evidence type="ECO:0000313" key="1">
    <source>
        <dbReference type="EMBL" id="CAD5214070.1"/>
    </source>
</evidence>
<dbReference type="AlphaFoldDB" id="A0A1I7SCI3"/>
<dbReference type="EMBL" id="CAJFCV020000002">
    <property type="protein sequence ID" value="CAG9094051.1"/>
    <property type="molecule type" value="Genomic_DNA"/>
</dbReference>
<protein>
    <submittedName>
        <fullName evidence="1">(pine wood nematode) hypothetical protein</fullName>
    </submittedName>
</protein>